<dbReference type="STRING" id="105785.A0A2J7QW08"/>
<organism evidence="2 3">
    <name type="scientific">Cryptotermes secundus</name>
    <dbReference type="NCBI Taxonomy" id="105785"/>
    <lineage>
        <taxon>Eukaryota</taxon>
        <taxon>Metazoa</taxon>
        <taxon>Ecdysozoa</taxon>
        <taxon>Arthropoda</taxon>
        <taxon>Hexapoda</taxon>
        <taxon>Insecta</taxon>
        <taxon>Pterygota</taxon>
        <taxon>Neoptera</taxon>
        <taxon>Polyneoptera</taxon>
        <taxon>Dictyoptera</taxon>
        <taxon>Blattodea</taxon>
        <taxon>Blattoidea</taxon>
        <taxon>Termitoidae</taxon>
        <taxon>Kalotermitidae</taxon>
        <taxon>Cryptotermitinae</taxon>
        <taxon>Cryptotermes</taxon>
    </lineage>
</organism>
<sequence>MLFNMADLRLREHCDSQHLSCQLNVKSAIDCENCVILENQLLSAFEELKSAKSIINLLLKDLEQMETNLDKCVSETSEQVDNKYPAWSDVVKGARKSDACMKQTELNPIRVVLNRRELQKSVKSDGINTKRSCVLNCINEIKTDKIDKDIKTSSKLVQRGNKENYPLNGKRNKILIIGDSHARGYAASISNYLGEDFEIMGTVMPSARLENIVKLNTNGIKALSKNDAVIVCGGINDISKNESNVGLSHLKKFVSVIQHTNILIVTVPHRHDLQISSCVNKEIEVFNRKMQKMMKVNSNVRVINANLSRSEFTRHGMHLNVSGREKMAIFLGQNVKTILVKHNEAPIMLKWKGHEELNQVEVKKNFVNEVNSEIANKEVRVSKRQKRNPVNRNKDFLWMMG</sequence>
<name>A0A2J7QW08_9NEOP</name>
<evidence type="ECO:0000256" key="1">
    <source>
        <dbReference type="SAM" id="Coils"/>
    </source>
</evidence>
<accession>A0A2J7QW08</accession>
<dbReference type="InParanoid" id="A0A2J7QW08"/>
<dbReference type="InterPro" id="IPR036514">
    <property type="entry name" value="SGNH_hydro_sf"/>
</dbReference>
<dbReference type="CDD" id="cd00229">
    <property type="entry name" value="SGNH_hydrolase"/>
    <property type="match status" value="1"/>
</dbReference>
<reference evidence="2 3" key="1">
    <citation type="submission" date="2017-12" db="EMBL/GenBank/DDBJ databases">
        <title>Hemimetabolous genomes reveal molecular basis of termite eusociality.</title>
        <authorList>
            <person name="Harrison M.C."/>
            <person name="Jongepier E."/>
            <person name="Robertson H.M."/>
            <person name="Arning N."/>
            <person name="Bitard-Feildel T."/>
            <person name="Chao H."/>
            <person name="Childers C.P."/>
            <person name="Dinh H."/>
            <person name="Doddapaneni H."/>
            <person name="Dugan S."/>
            <person name="Gowin J."/>
            <person name="Greiner C."/>
            <person name="Han Y."/>
            <person name="Hu H."/>
            <person name="Hughes D.S.T."/>
            <person name="Huylmans A.-K."/>
            <person name="Kemena C."/>
            <person name="Kremer L.P.M."/>
            <person name="Lee S.L."/>
            <person name="Lopez-Ezquerra A."/>
            <person name="Mallet L."/>
            <person name="Monroy-Kuhn J.M."/>
            <person name="Moser A."/>
            <person name="Murali S.C."/>
            <person name="Muzny D.M."/>
            <person name="Otani S."/>
            <person name="Piulachs M.-D."/>
            <person name="Poelchau M."/>
            <person name="Qu J."/>
            <person name="Schaub F."/>
            <person name="Wada-Katsumata A."/>
            <person name="Worley K.C."/>
            <person name="Xie Q."/>
            <person name="Ylla G."/>
            <person name="Poulsen M."/>
            <person name="Gibbs R.A."/>
            <person name="Schal C."/>
            <person name="Richards S."/>
            <person name="Belles X."/>
            <person name="Korb J."/>
            <person name="Bornberg-Bauer E."/>
        </authorList>
    </citation>
    <scope>NUCLEOTIDE SEQUENCE [LARGE SCALE GENOMIC DNA]</scope>
    <source>
        <tissue evidence="2">Whole body</tissue>
    </source>
</reference>
<gene>
    <name evidence="2" type="ORF">B7P43_G04468</name>
</gene>
<dbReference type="EMBL" id="NEVH01009768">
    <property type="protein sequence ID" value="PNF32761.1"/>
    <property type="molecule type" value="Genomic_DNA"/>
</dbReference>
<dbReference type="SUPFAM" id="SSF52266">
    <property type="entry name" value="SGNH hydrolase"/>
    <property type="match status" value="1"/>
</dbReference>
<proteinExistence type="predicted"/>
<keyword evidence="1" id="KW-0175">Coiled coil</keyword>
<evidence type="ECO:0000313" key="2">
    <source>
        <dbReference type="EMBL" id="PNF32761.1"/>
    </source>
</evidence>
<dbReference type="Proteomes" id="UP000235965">
    <property type="component" value="Unassembled WGS sequence"/>
</dbReference>
<feature type="coiled-coil region" evidence="1">
    <location>
        <begin position="48"/>
        <end position="75"/>
    </location>
</feature>
<dbReference type="AlphaFoldDB" id="A0A2J7QW08"/>
<dbReference type="Gene3D" id="3.40.50.1110">
    <property type="entry name" value="SGNH hydrolase"/>
    <property type="match status" value="1"/>
</dbReference>
<comment type="caution">
    <text evidence="2">The sequence shown here is derived from an EMBL/GenBank/DDBJ whole genome shotgun (WGS) entry which is preliminary data.</text>
</comment>
<dbReference type="OrthoDB" id="6624170at2759"/>
<protein>
    <submittedName>
        <fullName evidence="2">Uncharacterized protein</fullName>
    </submittedName>
</protein>
<evidence type="ECO:0000313" key="3">
    <source>
        <dbReference type="Proteomes" id="UP000235965"/>
    </source>
</evidence>
<keyword evidence="3" id="KW-1185">Reference proteome</keyword>